<reference evidence="3" key="1">
    <citation type="submission" date="2023-07" db="EMBL/GenBank/DDBJ databases">
        <title>A chromosome-level genome assembly of Lolium multiflorum.</title>
        <authorList>
            <person name="Chen Y."/>
            <person name="Copetti D."/>
            <person name="Kolliker R."/>
            <person name="Studer B."/>
        </authorList>
    </citation>
    <scope>NUCLEOTIDE SEQUENCE</scope>
    <source>
        <strain evidence="3">02402/16</strain>
        <tissue evidence="3">Leaf</tissue>
    </source>
</reference>
<evidence type="ECO:0000313" key="3">
    <source>
        <dbReference type="EMBL" id="KAK1652267.1"/>
    </source>
</evidence>
<evidence type="ECO:0000256" key="1">
    <source>
        <dbReference type="SAM" id="MobiDB-lite"/>
    </source>
</evidence>
<feature type="transmembrane region" description="Helical" evidence="2">
    <location>
        <begin position="73"/>
        <end position="101"/>
    </location>
</feature>
<keyword evidence="2" id="KW-0472">Membrane</keyword>
<keyword evidence="2" id="KW-1133">Transmembrane helix</keyword>
<feature type="compositionally biased region" description="Low complexity" evidence="1">
    <location>
        <begin position="175"/>
        <end position="188"/>
    </location>
</feature>
<protein>
    <submittedName>
        <fullName evidence="3">Uncharacterized protein</fullName>
    </submittedName>
</protein>
<evidence type="ECO:0000313" key="4">
    <source>
        <dbReference type="Proteomes" id="UP001231189"/>
    </source>
</evidence>
<evidence type="ECO:0000256" key="2">
    <source>
        <dbReference type="SAM" id="Phobius"/>
    </source>
</evidence>
<dbReference type="Proteomes" id="UP001231189">
    <property type="component" value="Unassembled WGS sequence"/>
</dbReference>
<gene>
    <name evidence="3" type="ORF">QYE76_070072</name>
</gene>
<comment type="caution">
    <text evidence="3">The sequence shown here is derived from an EMBL/GenBank/DDBJ whole genome shotgun (WGS) entry which is preliminary data.</text>
</comment>
<proteinExistence type="predicted"/>
<keyword evidence="2" id="KW-0812">Transmembrane</keyword>
<feature type="region of interest" description="Disordered" evidence="1">
    <location>
        <begin position="138"/>
        <end position="214"/>
    </location>
</feature>
<organism evidence="3 4">
    <name type="scientific">Lolium multiflorum</name>
    <name type="common">Italian ryegrass</name>
    <name type="synonym">Lolium perenne subsp. multiflorum</name>
    <dbReference type="NCBI Taxonomy" id="4521"/>
    <lineage>
        <taxon>Eukaryota</taxon>
        <taxon>Viridiplantae</taxon>
        <taxon>Streptophyta</taxon>
        <taxon>Embryophyta</taxon>
        <taxon>Tracheophyta</taxon>
        <taxon>Spermatophyta</taxon>
        <taxon>Magnoliopsida</taxon>
        <taxon>Liliopsida</taxon>
        <taxon>Poales</taxon>
        <taxon>Poaceae</taxon>
        <taxon>BOP clade</taxon>
        <taxon>Pooideae</taxon>
        <taxon>Poodae</taxon>
        <taxon>Poeae</taxon>
        <taxon>Poeae Chloroplast Group 2 (Poeae type)</taxon>
        <taxon>Loliodinae</taxon>
        <taxon>Loliinae</taxon>
        <taxon>Lolium</taxon>
    </lineage>
</organism>
<accession>A0AAD8SHJ5</accession>
<name>A0AAD8SHJ5_LOLMU</name>
<dbReference type="AlphaFoldDB" id="A0AAD8SHJ5"/>
<feature type="compositionally biased region" description="Basic and acidic residues" evidence="1">
    <location>
        <begin position="138"/>
        <end position="155"/>
    </location>
</feature>
<dbReference type="EMBL" id="JAUUTY010000004">
    <property type="protein sequence ID" value="KAK1652267.1"/>
    <property type="molecule type" value="Genomic_DNA"/>
</dbReference>
<keyword evidence="4" id="KW-1185">Reference proteome</keyword>
<sequence>MGSACVTASRTFVRLSNKGVRVLESVKSIHMCLSILESVEEVQDLSVIWIIKVHRERSGNHFLIMWYQIARLITVHIALLLGCFYSVVVATIGYVVAMLLVKIEEEEVGGKGEAGRIARNKVLQNLCHDRISSEFWGKKEGRSDRSGGRRHDPVDRSPPTGRPRPADHHQTGLPGATAGQTGCQTGATRPNPGRDPGAFAQSPCQPGRRTRSLW</sequence>